<dbReference type="InterPro" id="IPR036640">
    <property type="entry name" value="ABC1_TM_sf"/>
</dbReference>
<accession>A0A0X8GY77</accession>
<dbReference type="InterPro" id="IPR027417">
    <property type="entry name" value="P-loop_NTPase"/>
</dbReference>
<evidence type="ECO:0000313" key="10">
    <source>
        <dbReference type="EMBL" id="AMC92603.1"/>
    </source>
</evidence>
<feature type="transmembrane region" description="Helical" evidence="7">
    <location>
        <begin position="62"/>
        <end position="80"/>
    </location>
</feature>
<protein>
    <recommendedName>
        <fullName evidence="12">ABC transporter ATP-binding protein</fullName>
    </recommendedName>
</protein>
<dbReference type="InterPro" id="IPR003439">
    <property type="entry name" value="ABC_transporter-like_ATP-bd"/>
</dbReference>
<proteinExistence type="predicted"/>
<keyword evidence="3" id="KW-0547">Nucleotide-binding</keyword>
<dbReference type="InterPro" id="IPR011527">
    <property type="entry name" value="ABC1_TM_dom"/>
</dbReference>
<dbReference type="InterPro" id="IPR003593">
    <property type="entry name" value="AAA+_ATPase"/>
</dbReference>
<feature type="transmembrane region" description="Helical" evidence="7">
    <location>
        <begin position="21"/>
        <end position="42"/>
    </location>
</feature>
<evidence type="ECO:0000259" key="8">
    <source>
        <dbReference type="PROSITE" id="PS50893"/>
    </source>
</evidence>
<dbReference type="Gene3D" id="3.40.50.300">
    <property type="entry name" value="P-loop containing nucleotide triphosphate hydrolases"/>
    <property type="match status" value="1"/>
</dbReference>
<dbReference type="GO" id="GO:0005524">
    <property type="term" value="F:ATP binding"/>
    <property type="evidence" value="ECO:0007669"/>
    <property type="project" value="UniProtKB-KW"/>
</dbReference>
<dbReference type="InterPro" id="IPR039421">
    <property type="entry name" value="Type_1_exporter"/>
</dbReference>
<dbReference type="InterPro" id="IPR017871">
    <property type="entry name" value="ABC_transporter-like_CS"/>
</dbReference>
<evidence type="ECO:0000256" key="7">
    <source>
        <dbReference type="SAM" id="Phobius"/>
    </source>
</evidence>
<evidence type="ECO:0000256" key="4">
    <source>
        <dbReference type="ARBA" id="ARBA00022840"/>
    </source>
</evidence>
<dbReference type="RefSeq" id="WP_067630124.1">
    <property type="nucleotide sequence ID" value="NZ_CP013213.1"/>
</dbReference>
<gene>
    <name evidence="10" type="ORF">AOC36_00910</name>
</gene>
<dbReference type="SUPFAM" id="SSF90123">
    <property type="entry name" value="ABC transporter transmembrane region"/>
    <property type="match status" value="1"/>
</dbReference>
<dbReference type="Pfam" id="PF00664">
    <property type="entry name" value="ABC_membrane"/>
    <property type="match status" value="1"/>
</dbReference>
<dbReference type="EMBL" id="CP013213">
    <property type="protein sequence ID" value="AMC92603.1"/>
    <property type="molecule type" value="Genomic_DNA"/>
</dbReference>
<sequence length="592" mass="65846">MNKKKIFHTLYRISKLGSYAFLLSIFGSMIGGFINYLFSFIIGELSRVAVQQATLQHFDMNPFITLGLISILALPLLLCGQTMTVAGGLRAENNLKTIVVSNTLSHDEKEIKDTHTGDLMARLTSDAAVIEDFYFQGLNYRVINPFVSGLASLITIFALNIPLGFVSIVFGLITFLASSRFAPSIQKAAQHMRAFTSSSTRIISEILSNEETIRLSNAQEHFLKIYHEENTRLKDASVKTDTYSISAESLNSTLSIATQITYLIICAYLSLNHNFDFASILVLIRLQPHVSYAFGNLSASWNYFVEISVSAHRILEVIDTQQEDTRNHNPILNLDEMTPPSITFDHVTFSYTQGQSLFNDLSLEIPSNQTIAFVGESGSGKSSLFQLLLGFYNPTSGVIKLNNHRLSDFSLDSCRSHMIYIQQEAPLFNRTIYENIALGSKLPPDSITQTMVEQAAKEANIHEFIQSLPQGYDTKVGENANQISGGQKQRIAIARAFMSDAPILIMDEPTSALDSESETLIQEALNRLKTRKTVLIAAHRLSTIKEADSIIVLDHGKIIEEGSHQELLKKKGTYYNYARLQSKLGALETGNL</sequence>
<evidence type="ECO:0000313" key="11">
    <source>
        <dbReference type="Proteomes" id="UP000063781"/>
    </source>
</evidence>
<dbReference type="PROSITE" id="PS00211">
    <property type="entry name" value="ABC_TRANSPORTER_1"/>
    <property type="match status" value="1"/>
</dbReference>
<feature type="domain" description="ABC transmembrane type-1" evidence="9">
    <location>
        <begin position="22"/>
        <end position="306"/>
    </location>
</feature>
<evidence type="ECO:0000256" key="1">
    <source>
        <dbReference type="ARBA" id="ARBA00004651"/>
    </source>
</evidence>
<evidence type="ECO:0000256" key="3">
    <source>
        <dbReference type="ARBA" id="ARBA00022741"/>
    </source>
</evidence>
<name>A0A0X8GY77_9FIRM</name>
<feature type="transmembrane region" description="Helical" evidence="7">
    <location>
        <begin position="150"/>
        <end position="177"/>
    </location>
</feature>
<keyword evidence="2 7" id="KW-0812">Transmembrane</keyword>
<keyword evidence="5 7" id="KW-1133">Transmembrane helix</keyword>
<evidence type="ECO:0000256" key="2">
    <source>
        <dbReference type="ARBA" id="ARBA00022692"/>
    </source>
</evidence>
<evidence type="ECO:0000256" key="6">
    <source>
        <dbReference type="ARBA" id="ARBA00023136"/>
    </source>
</evidence>
<keyword evidence="6 7" id="KW-0472">Membrane</keyword>
<dbReference type="FunFam" id="3.40.50.300:FF:000218">
    <property type="entry name" value="Multidrug ABC transporter ATP-binding protein"/>
    <property type="match status" value="1"/>
</dbReference>
<dbReference type="STRING" id="1514105.AOC36_00910"/>
<dbReference type="SMART" id="SM00382">
    <property type="entry name" value="AAA"/>
    <property type="match status" value="1"/>
</dbReference>
<comment type="subcellular location">
    <subcellularLocation>
        <location evidence="1">Cell membrane</location>
        <topology evidence="1">Multi-pass membrane protein</topology>
    </subcellularLocation>
</comment>
<reference evidence="10 11" key="1">
    <citation type="submission" date="2015-10" db="EMBL/GenBank/DDBJ databases">
        <title>Erysipelothrix larvae sp. LV19 isolated from the larval gut of the rhinoceros beetle, Trypoxylus dichotomus.</title>
        <authorList>
            <person name="Lim S."/>
            <person name="Kim B.-C."/>
        </authorList>
    </citation>
    <scope>NUCLEOTIDE SEQUENCE [LARGE SCALE GENOMIC DNA]</scope>
    <source>
        <strain evidence="10 11">LV19</strain>
    </source>
</reference>
<keyword evidence="11" id="KW-1185">Reference proteome</keyword>
<organism evidence="10 11">
    <name type="scientific">Erysipelothrix larvae</name>
    <dbReference type="NCBI Taxonomy" id="1514105"/>
    <lineage>
        <taxon>Bacteria</taxon>
        <taxon>Bacillati</taxon>
        <taxon>Bacillota</taxon>
        <taxon>Erysipelotrichia</taxon>
        <taxon>Erysipelotrichales</taxon>
        <taxon>Erysipelotrichaceae</taxon>
        <taxon>Erysipelothrix</taxon>
    </lineage>
</organism>
<dbReference type="PROSITE" id="PS50893">
    <property type="entry name" value="ABC_TRANSPORTER_2"/>
    <property type="match status" value="1"/>
</dbReference>
<dbReference type="Gene3D" id="1.20.1560.10">
    <property type="entry name" value="ABC transporter type 1, transmembrane domain"/>
    <property type="match status" value="1"/>
</dbReference>
<evidence type="ECO:0000259" key="9">
    <source>
        <dbReference type="PROSITE" id="PS50929"/>
    </source>
</evidence>
<dbReference type="SUPFAM" id="SSF52540">
    <property type="entry name" value="P-loop containing nucleoside triphosphate hydrolases"/>
    <property type="match status" value="1"/>
</dbReference>
<evidence type="ECO:0008006" key="12">
    <source>
        <dbReference type="Google" id="ProtNLM"/>
    </source>
</evidence>
<dbReference type="PANTHER" id="PTHR43394">
    <property type="entry name" value="ATP-DEPENDENT PERMEASE MDL1, MITOCHONDRIAL"/>
    <property type="match status" value="1"/>
</dbReference>
<dbReference type="PROSITE" id="PS50929">
    <property type="entry name" value="ABC_TM1F"/>
    <property type="match status" value="1"/>
</dbReference>
<dbReference type="PANTHER" id="PTHR43394:SF1">
    <property type="entry name" value="ATP-BINDING CASSETTE SUB-FAMILY B MEMBER 10, MITOCHONDRIAL"/>
    <property type="match status" value="1"/>
</dbReference>
<evidence type="ECO:0000256" key="5">
    <source>
        <dbReference type="ARBA" id="ARBA00022989"/>
    </source>
</evidence>
<dbReference type="AlphaFoldDB" id="A0A0X8GY77"/>
<dbReference type="GO" id="GO:0005886">
    <property type="term" value="C:plasma membrane"/>
    <property type="evidence" value="ECO:0007669"/>
    <property type="project" value="UniProtKB-SubCell"/>
</dbReference>
<keyword evidence="4" id="KW-0067">ATP-binding</keyword>
<dbReference type="GO" id="GO:0015421">
    <property type="term" value="F:ABC-type oligopeptide transporter activity"/>
    <property type="evidence" value="ECO:0007669"/>
    <property type="project" value="TreeGrafter"/>
</dbReference>
<dbReference type="OrthoDB" id="9770415at2"/>
<dbReference type="Proteomes" id="UP000063781">
    <property type="component" value="Chromosome"/>
</dbReference>
<dbReference type="Pfam" id="PF00005">
    <property type="entry name" value="ABC_tran"/>
    <property type="match status" value="1"/>
</dbReference>
<feature type="domain" description="ABC transporter" evidence="8">
    <location>
        <begin position="342"/>
        <end position="580"/>
    </location>
</feature>
<dbReference type="GO" id="GO:0016887">
    <property type="term" value="F:ATP hydrolysis activity"/>
    <property type="evidence" value="ECO:0007669"/>
    <property type="project" value="InterPro"/>
</dbReference>
<dbReference type="KEGG" id="erl:AOC36_00910"/>